<evidence type="ECO:0000313" key="1">
    <source>
        <dbReference type="EMBL" id="KAJ9091981.1"/>
    </source>
</evidence>
<reference evidence="1" key="1">
    <citation type="submission" date="2023-04" db="EMBL/GenBank/DDBJ databases">
        <title>Draft Genome sequencing of Naganishia species isolated from polar environments using Oxford Nanopore Technology.</title>
        <authorList>
            <person name="Leo P."/>
            <person name="Venkateswaran K."/>
        </authorList>
    </citation>
    <scope>NUCLEOTIDE SEQUENCE</scope>
    <source>
        <strain evidence="1">MNA-CCFEE 5262</strain>
    </source>
</reference>
<proteinExistence type="predicted"/>
<sequence>MPTPSSSPTPEDRALEAAEASSKATPSFRIGQLPRCLATGSLVDSQLRDRRREEEEARKRAENELACCKEKLQAFEDKSLSWCESYMETVAKLHVAEEQYRLDGKEWEDDLKEMKEQRDQYMAVLDAHRMDERDQDQQWQGAKAKVILARSKNAIDASVGKRKPYEEGRGEEALKRAKISAKGKENA</sequence>
<accession>A0ACC2UZD0</accession>
<comment type="caution">
    <text evidence="1">The sequence shown here is derived from an EMBL/GenBank/DDBJ whole genome shotgun (WGS) entry which is preliminary data.</text>
</comment>
<keyword evidence="2" id="KW-1185">Reference proteome</keyword>
<gene>
    <name evidence="1" type="ORF">QFC20_007492</name>
</gene>
<organism evidence="1 2">
    <name type="scientific">Naganishia adeliensis</name>
    <dbReference type="NCBI Taxonomy" id="92952"/>
    <lineage>
        <taxon>Eukaryota</taxon>
        <taxon>Fungi</taxon>
        <taxon>Dikarya</taxon>
        <taxon>Basidiomycota</taxon>
        <taxon>Agaricomycotina</taxon>
        <taxon>Tremellomycetes</taxon>
        <taxon>Filobasidiales</taxon>
        <taxon>Filobasidiaceae</taxon>
        <taxon>Naganishia</taxon>
    </lineage>
</organism>
<dbReference type="EMBL" id="JASBWS010000186">
    <property type="protein sequence ID" value="KAJ9091981.1"/>
    <property type="molecule type" value="Genomic_DNA"/>
</dbReference>
<evidence type="ECO:0000313" key="2">
    <source>
        <dbReference type="Proteomes" id="UP001230649"/>
    </source>
</evidence>
<dbReference type="Proteomes" id="UP001230649">
    <property type="component" value="Unassembled WGS sequence"/>
</dbReference>
<protein>
    <submittedName>
        <fullName evidence="1">Uncharacterized protein</fullName>
    </submittedName>
</protein>
<name>A0ACC2UZD0_9TREE</name>